<dbReference type="EMBL" id="UOEU01000144">
    <property type="protein sequence ID" value="VAW31048.1"/>
    <property type="molecule type" value="Genomic_DNA"/>
</dbReference>
<evidence type="ECO:0000313" key="2">
    <source>
        <dbReference type="EMBL" id="VAW42418.1"/>
    </source>
</evidence>
<sequence>MTTITATEARAKLYRLTKLLIRVNQSRLRTER</sequence>
<proteinExistence type="predicted"/>
<feature type="non-terminal residue" evidence="2">
    <location>
        <position position="32"/>
    </location>
</feature>
<reference evidence="2" key="1">
    <citation type="submission" date="2018-06" db="EMBL/GenBank/DDBJ databases">
        <authorList>
            <person name="Zhirakovskaya E."/>
        </authorList>
    </citation>
    <scope>NUCLEOTIDE SEQUENCE</scope>
</reference>
<accession>A0A3B0VFL0</accession>
<gene>
    <name evidence="2" type="ORF">MNBD_CHLOROFLEXI01-2496</name>
    <name evidence="1" type="ORF">MNBD_CHLOROFLEXI01-430</name>
</gene>
<dbReference type="EMBL" id="UOEU01000919">
    <property type="protein sequence ID" value="VAW42418.1"/>
    <property type="molecule type" value="Genomic_DNA"/>
</dbReference>
<protein>
    <submittedName>
        <fullName evidence="2">Uncharacterized protein</fullName>
    </submittedName>
</protein>
<organism evidence="2">
    <name type="scientific">hydrothermal vent metagenome</name>
    <dbReference type="NCBI Taxonomy" id="652676"/>
    <lineage>
        <taxon>unclassified sequences</taxon>
        <taxon>metagenomes</taxon>
        <taxon>ecological metagenomes</taxon>
    </lineage>
</organism>
<dbReference type="AlphaFoldDB" id="A0A3B0VFL0"/>
<evidence type="ECO:0000313" key="1">
    <source>
        <dbReference type="EMBL" id="VAW31048.1"/>
    </source>
</evidence>
<name>A0A3B0VFL0_9ZZZZ</name>